<accession>A0A5J5DBS6</accession>
<proteinExistence type="predicted"/>
<evidence type="ECO:0000313" key="3">
    <source>
        <dbReference type="Proteomes" id="UP000327493"/>
    </source>
</evidence>
<protein>
    <submittedName>
        <fullName evidence="2">Uncharacterized protein</fullName>
    </submittedName>
</protein>
<evidence type="ECO:0000313" key="2">
    <source>
        <dbReference type="EMBL" id="KAA8591169.1"/>
    </source>
</evidence>
<gene>
    <name evidence="2" type="ORF">FQN60_002112</name>
</gene>
<comment type="caution">
    <text evidence="2">The sequence shown here is derived from an EMBL/GenBank/DDBJ whole genome shotgun (WGS) entry which is preliminary data.</text>
</comment>
<keyword evidence="3" id="KW-1185">Reference proteome</keyword>
<dbReference type="EMBL" id="VOFY01000007">
    <property type="protein sequence ID" value="KAA8591169.1"/>
    <property type="molecule type" value="Genomic_DNA"/>
</dbReference>
<sequence>MLQSTLQCHESTSPATKRLRVSAEKFSSSPPRTPVDVNNRVHSLEKSVDGGAPLLPRCLSFWLLAWDHATPQGVLLRCHCRPTTMTTRKLGMKRVSVRSARLTGGSIQQIPTRPKIRLRKGRLWGRQGGRRRDTAALVVVRSENEAISKYTAAEILRNRGPGISDHEREDKMHVSIVANMDPTAT</sequence>
<feature type="non-terminal residue" evidence="2">
    <location>
        <position position="185"/>
    </location>
</feature>
<dbReference type="AlphaFoldDB" id="A0A5J5DBS6"/>
<dbReference type="Proteomes" id="UP000327493">
    <property type="component" value="Chromosome 7"/>
</dbReference>
<reference evidence="2 3" key="1">
    <citation type="submission" date="2019-08" db="EMBL/GenBank/DDBJ databases">
        <title>A chromosome-level genome assembly, high-density linkage maps, and genome scans reveal the genomic architecture of hybrid incompatibilities underlying speciation via character displacement in darters (Percidae: Etheostominae).</title>
        <authorList>
            <person name="Moran R.L."/>
            <person name="Catchen J.M."/>
            <person name="Fuller R.C."/>
        </authorList>
    </citation>
    <scope>NUCLEOTIDE SEQUENCE [LARGE SCALE GENOMIC DNA]</scope>
    <source>
        <strain evidence="2">EspeVRDwgs_2016</strain>
        <tissue evidence="2">Muscle</tissue>
    </source>
</reference>
<evidence type="ECO:0000256" key="1">
    <source>
        <dbReference type="SAM" id="MobiDB-lite"/>
    </source>
</evidence>
<organism evidence="2 3">
    <name type="scientific">Etheostoma spectabile</name>
    <name type="common">orangethroat darter</name>
    <dbReference type="NCBI Taxonomy" id="54343"/>
    <lineage>
        <taxon>Eukaryota</taxon>
        <taxon>Metazoa</taxon>
        <taxon>Chordata</taxon>
        <taxon>Craniata</taxon>
        <taxon>Vertebrata</taxon>
        <taxon>Euteleostomi</taxon>
        <taxon>Actinopterygii</taxon>
        <taxon>Neopterygii</taxon>
        <taxon>Teleostei</taxon>
        <taxon>Neoteleostei</taxon>
        <taxon>Acanthomorphata</taxon>
        <taxon>Eupercaria</taxon>
        <taxon>Perciformes</taxon>
        <taxon>Percoidei</taxon>
        <taxon>Percidae</taxon>
        <taxon>Etheostomatinae</taxon>
        <taxon>Etheostoma</taxon>
    </lineage>
</organism>
<feature type="compositionally biased region" description="Polar residues" evidence="1">
    <location>
        <begin position="1"/>
        <end position="15"/>
    </location>
</feature>
<feature type="region of interest" description="Disordered" evidence="1">
    <location>
        <begin position="1"/>
        <end position="37"/>
    </location>
</feature>
<name>A0A5J5DBS6_9PERO</name>